<dbReference type="GO" id="GO:0008374">
    <property type="term" value="F:O-acyltransferase activity"/>
    <property type="evidence" value="ECO:0007669"/>
    <property type="project" value="InterPro"/>
</dbReference>
<dbReference type="PANTHER" id="PTHR11440">
    <property type="entry name" value="LECITHIN-CHOLESTEROL ACYLTRANSFERASE-RELATED"/>
    <property type="match status" value="1"/>
</dbReference>
<name>A0AAV3RM20_LITER</name>
<gene>
    <name evidence="1" type="ORF">LIER_29313</name>
</gene>
<keyword evidence="2" id="KW-1185">Reference proteome</keyword>
<comment type="caution">
    <text evidence="1">The sequence shown here is derived from an EMBL/GenBank/DDBJ whole genome shotgun (WGS) entry which is preliminary data.</text>
</comment>
<dbReference type="GO" id="GO:0006629">
    <property type="term" value="P:lipid metabolic process"/>
    <property type="evidence" value="ECO:0007669"/>
    <property type="project" value="InterPro"/>
</dbReference>
<dbReference type="SUPFAM" id="SSF53474">
    <property type="entry name" value="alpha/beta-Hydrolases"/>
    <property type="match status" value="1"/>
</dbReference>
<dbReference type="Gene3D" id="3.40.50.1820">
    <property type="entry name" value="alpha/beta hydrolase"/>
    <property type="match status" value="1"/>
</dbReference>
<dbReference type="EMBL" id="BAABME010010057">
    <property type="protein sequence ID" value="GAA0176301.1"/>
    <property type="molecule type" value="Genomic_DNA"/>
</dbReference>
<dbReference type="InterPro" id="IPR003386">
    <property type="entry name" value="LACT/PDAT_acylTrfase"/>
</dbReference>
<accession>A0AAV3RM20</accession>
<organism evidence="1 2">
    <name type="scientific">Lithospermum erythrorhizon</name>
    <name type="common">Purple gromwell</name>
    <name type="synonym">Lithospermum officinale var. erythrorhizon</name>
    <dbReference type="NCBI Taxonomy" id="34254"/>
    <lineage>
        <taxon>Eukaryota</taxon>
        <taxon>Viridiplantae</taxon>
        <taxon>Streptophyta</taxon>
        <taxon>Embryophyta</taxon>
        <taxon>Tracheophyta</taxon>
        <taxon>Spermatophyta</taxon>
        <taxon>Magnoliopsida</taxon>
        <taxon>eudicotyledons</taxon>
        <taxon>Gunneridae</taxon>
        <taxon>Pentapetalae</taxon>
        <taxon>asterids</taxon>
        <taxon>lamiids</taxon>
        <taxon>Boraginales</taxon>
        <taxon>Boraginaceae</taxon>
        <taxon>Boraginoideae</taxon>
        <taxon>Lithospermeae</taxon>
        <taxon>Lithospermum</taxon>
    </lineage>
</organism>
<evidence type="ECO:0000313" key="1">
    <source>
        <dbReference type="EMBL" id="GAA0176301.1"/>
    </source>
</evidence>
<keyword evidence="1" id="KW-0012">Acyltransferase</keyword>
<reference evidence="1 2" key="1">
    <citation type="submission" date="2024-01" db="EMBL/GenBank/DDBJ databases">
        <title>The complete chloroplast genome sequence of Lithospermum erythrorhizon: insights into the phylogenetic relationship among Boraginaceae species and the maternal lineages of purple gromwells.</title>
        <authorList>
            <person name="Okada T."/>
            <person name="Watanabe K."/>
        </authorList>
    </citation>
    <scope>NUCLEOTIDE SEQUENCE [LARGE SCALE GENOMIC DNA]</scope>
</reference>
<dbReference type="Proteomes" id="UP001454036">
    <property type="component" value="Unassembled WGS sequence"/>
</dbReference>
<protein>
    <submittedName>
        <fullName evidence="1">Acyltransferase</fullName>
    </submittedName>
</protein>
<dbReference type="AlphaFoldDB" id="A0AAV3RM20"/>
<evidence type="ECO:0000313" key="2">
    <source>
        <dbReference type="Proteomes" id="UP001454036"/>
    </source>
</evidence>
<proteinExistence type="predicted"/>
<dbReference type="InterPro" id="IPR029058">
    <property type="entry name" value="AB_hydrolase_fold"/>
</dbReference>
<sequence>MFLELFGWLKSRRSDEEVAEREAVLLVSGIGGSILNSKNKASGSETRVWVRILLAELEFKNKLWSIYNPNTGYTETLDDSSEIVVPEDDYGLYAIDILDPSIWVKCTHVSDLYHFHDMIDMLVGCGYKKGTTLFGYGYDFRQSTRIDKLMDDLKQKLEAAYKASGRRKVNIISHSMGGLLVSCFISLHKDVFSEYVSKWITIATPFQGAPGCINDSLLTGLQFVEGFESFFFVSRWTMHQLLVECPSIYEMLPNPKFKWRKQPEIMIWRRHSKDGETTIELETYGPNDCVGLFAEALKNNELDYDGETVSLSFNFDILEWAAGTREVLESAQLPKGVSFFNIYGTCFDTPFDVCYGSETSPIDDVSDVCQTTPQYTYVNGDGTVPVESAKAGKFEAVERVGVGATHRGLLKDERAFELIQSWLGVAPVAKSLRRSSKVVDIYPR</sequence>
<dbReference type="Pfam" id="PF02450">
    <property type="entry name" value="LCAT"/>
    <property type="match status" value="1"/>
</dbReference>
<keyword evidence="1" id="KW-0808">Transferase</keyword>